<dbReference type="GO" id="GO:0005930">
    <property type="term" value="C:axoneme"/>
    <property type="evidence" value="ECO:0007669"/>
    <property type="project" value="UniProtKB-SubCell"/>
</dbReference>
<evidence type="ECO:0000256" key="2">
    <source>
        <dbReference type="ARBA" id="ARBA00022490"/>
    </source>
</evidence>
<evidence type="ECO:0000256" key="11">
    <source>
        <dbReference type="ARBA" id="ARBA00023273"/>
    </source>
</evidence>
<keyword evidence="8" id="KW-0969">Cilium</keyword>
<dbReference type="InterPro" id="IPR042222">
    <property type="entry name" value="Dynein_2_N"/>
</dbReference>
<keyword evidence="4" id="KW-0547">Nucleotide-binding</keyword>
<evidence type="ECO:0000256" key="12">
    <source>
        <dbReference type="SAM" id="Coils"/>
    </source>
</evidence>
<keyword evidence="10" id="KW-0206">Cytoskeleton</keyword>
<evidence type="ECO:0000313" key="15">
    <source>
        <dbReference type="Proteomes" id="UP001497623"/>
    </source>
</evidence>
<feature type="non-terminal residue" evidence="14">
    <location>
        <position position="1"/>
    </location>
</feature>
<dbReference type="GO" id="GO:0051959">
    <property type="term" value="F:dynein light intermediate chain binding"/>
    <property type="evidence" value="ECO:0007669"/>
    <property type="project" value="InterPro"/>
</dbReference>
<dbReference type="GO" id="GO:0005524">
    <property type="term" value="F:ATP binding"/>
    <property type="evidence" value="ECO:0007669"/>
    <property type="project" value="UniProtKB-KW"/>
</dbReference>
<dbReference type="Gene3D" id="1.20.140.100">
    <property type="entry name" value="Dynein heavy chain, N-terminal domain 2"/>
    <property type="match status" value="1"/>
</dbReference>
<dbReference type="EMBL" id="CAXKWB010009834">
    <property type="protein sequence ID" value="CAL4096187.1"/>
    <property type="molecule type" value="Genomic_DNA"/>
</dbReference>
<evidence type="ECO:0000256" key="9">
    <source>
        <dbReference type="ARBA" id="ARBA00023175"/>
    </source>
</evidence>
<dbReference type="PANTHER" id="PTHR45703:SF1">
    <property type="entry name" value="DYNEINS HEAVY CHAIN"/>
    <property type="match status" value="1"/>
</dbReference>
<organism evidence="14 15">
    <name type="scientific">Meganyctiphanes norvegica</name>
    <name type="common">Northern krill</name>
    <name type="synonym">Thysanopoda norvegica</name>
    <dbReference type="NCBI Taxonomy" id="48144"/>
    <lineage>
        <taxon>Eukaryota</taxon>
        <taxon>Metazoa</taxon>
        <taxon>Ecdysozoa</taxon>
        <taxon>Arthropoda</taxon>
        <taxon>Crustacea</taxon>
        <taxon>Multicrustacea</taxon>
        <taxon>Malacostraca</taxon>
        <taxon>Eumalacostraca</taxon>
        <taxon>Eucarida</taxon>
        <taxon>Euphausiacea</taxon>
        <taxon>Euphausiidae</taxon>
        <taxon>Meganyctiphanes</taxon>
    </lineage>
</organism>
<dbReference type="InterPro" id="IPR026983">
    <property type="entry name" value="DHC"/>
</dbReference>
<evidence type="ECO:0000256" key="6">
    <source>
        <dbReference type="ARBA" id="ARBA00023017"/>
    </source>
</evidence>
<keyword evidence="15" id="KW-1185">Reference proteome</keyword>
<accession>A0AAV2QPH7</accession>
<dbReference type="Proteomes" id="UP001497623">
    <property type="component" value="Unassembled WGS sequence"/>
</dbReference>
<keyword evidence="9" id="KW-0505">Motor protein</keyword>
<dbReference type="Gene3D" id="3.20.180.20">
    <property type="entry name" value="Dynein heavy chain, N-terminal domain 2"/>
    <property type="match status" value="1"/>
</dbReference>
<dbReference type="GO" id="GO:0007018">
    <property type="term" value="P:microtubule-based movement"/>
    <property type="evidence" value="ECO:0007669"/>
    <property type="project" value="InterPro"/>
</dbReference>
<dbReference type="GO" id="GO:0005874">
    <property type="term" value="C:microtubule"/>
    <property type="evidence" value="ECO:0007669"/>
    <property type="project" value="UniProtKB-KW"/>
</dbReference>
<evidence type="ECO:0000256" key="5">
    <source>
        <dbReference type="ARBA" id="ARBA00022840"/>
    </source>
</evidence>
<dbReference type="Pfam" id="PF08393">
    <property type="entry name" value="DHC_N2"/>
    <property type="match status" value="1"/>
</dbReference>
<dbReference type="InterPro" id="IPR013602">
    <property type="entry name" value="Dynein_heavy_linker"/>
</dbReference>
<keyword evidence="11" id="KW-0966">Cell projection</keyword>
<keyword evidence="2" id="KW-0963">Cytoplasm</keyword>
<evidence type="ECO:0000256" key="10">
    <source>
        <dbReference type="ARBA" id="ARBA00023212"/>
    </source>
</evidence>
<name>A0AAV2QPH7_MEGNR</name>
<feature type="domain" description="Dynein heavy chain linker" evidence="13">
    <location>
        <begin position="263"/>
        <end position="692"/>
    </location>
</feature>
<dbReference type="GO" id="GO:0045505">
    <property type="term" value="F:dynein intermediate chain binding"/>
    <property type="evidence" value="ECO:0007669"/>
    <property type="project" value="InterPro"/>
</dbReference>
<feature type="coiled-coil region" evidence="12">
    <location>
        <begin position="222"/>
        <end position="249"/>
    </location>
</feature>
<protein>
    <recommendedName>
        <fullName evidence="13">Dynein heavy chain linker domain-containing protein</fullName>
    </recommendedName>
</protein>
<sequence length="750" mass="86569">AAADWSIVLRGEVRQDVDAFLAKDAELHEYDSQIQYYSKYVEKASHVPTSNTLHAFRIEYNMLREGLLTVSSSYVKLLKDRLIDIHRKNTHDLDEKFDVIHKRLQETPESTAQLFKLMEYVEQIRRIKIHGLAEDVANMVNRLKVILDLVHLTADDVAVTAAVIVWPAKLKPVIEHAVESLEDFKQEFEERLVEQAGEVTHTLKRIKEFVSELEDLSDVAHANKYIREVHKLEGRLEKVEAQVTWVNQEEALFKFPLSSFPDLEELKACLVPYEELFTLVMKWRKYEKHWMDGDFTSLDPDFIDVETEELSRELFRLRKGFKMKFKQQALEGDAKKARMNLDDPNPDNLPGPLRVCALALNQIKSFKEHLALVSALCNKGLRTRHWELLNEAAGFDITPNAGTSLRKVVGMELGGLLKEFQVVSSAASREYNLELSLAQMRDAWEKTTVYPTMNVEVEMEILGGLEEVRALVEDHFITTHTIKNSPFVGPFADDVKSWEAMLLIVKDALFVWMKVQSIWVELTPVFNNPDLPDKMPEENLLFREVDKKWREVMDLATGDEQLLRVLAKEDTLREMTTCLETMAVIQRAVNIYLDNKRNIFFRLFFLSNEELTALICEKDMKKLETHLRKVFEGVHSLQLDQNNKEVEGVISIEGERLQLNQKVSTGQLRTSIENWLLNFQDSLTGTLQNMTSTGVEDWGQTSRRSRETTYLPPWPLQVLLTVRHVYWTAEVHQAIRGGGQALCECLQRVE</sequence>
<keyword evidence="7 12" id="KW-0175">Coiled coil</keyword>
<dbReference type="Gene3D" id="1.10.287.2620">
    <property type="match status" value="1"/>
</dbReference>
<evidence type="ECO:0000256" key="1">
    <source>
        <dbReference type="ARBA" id="ARBA00004430"/>
    </source>
</evidence>
<comment type="subcellular location">
    <subcellularLocation>
        <location evidence="1">Cytoplasm</location>
        <location evidence="1">Cytoskeleton</location>
        <location evidence="1">Cilium axoneme</location>
    </subcellularLocation>
</comment>
<feature type="non-terminal residue" evidence="14">
    <location>
        <position position="750"/>
    </location>
</feature>
<evidence type="ECO:0000256" key="4">
    <source>
        <dbReference type="ARBA" id="ARBA00022741"/>
    </source>
</evidence>
<evidence type="ECO:0000256" key="7">
    <source>
        <dbReference type="ARBA" id="ARBA00023054"/>
    </source>
</evidence>
<evidence type="ECO:0000259" key="13">
    <source>
        <dbReference type="Pfam" id="PF08393"/>
    </source>
</evidence>
<evidence type="ECO:0000256" key="8">
    <source>
        <dbReference type="ARBA" id="ARBA00023069"/>
    </source>
</evidence>
<dbReference type="PANTHER" id="PTHR45703">
    <property type="entry name" value="DYNEIN HEAVY CHAIN"/>
    <property type="match status" value="1"/>
</dbReference>
<evidence type="ECO:0000256" key="3">
    <source>
        <dbReference type="ARBA" id="ARBA00022701"/>
    </source>
</evidence>
<reference evidence="14 15" key="1">
    <citation type="submission" date="2024-05" db="EMBL/GenBank/DDBJ databases">
        <authorList>
            <person name="Wallberg A."/>
        </authorList>
    </citation>
    <scope>NUCLEOTIDE SEQUENCE [LARGE SCALE GENOMIC DNA]</scope>
</reference>
<keyword evidence="6" id="KW-0243">Dynein</keyword>
<dbReference type="FunFam" id="1.10.287.2620:FF:000002">
    <property type="entry name" value="Dynein heavy chain 2, axonemal"/>
    <property type="match status" value="1"/>
</dbReference>
<comment type="caution">
    <text evidence="14">The sequence shown here is derived from an EMBL/GenBank/DDBJ whole genome shotgun (WGS) entry which is preliminary data.</text>
</comment>
<dbReference type="GO" id="GO:0030286">
    <property type="term" value="C:dynein complex"/>
    <property type="evidence" value="ECO:0007669"/>
    <property type="project" value="UniProtKB-KW"/>
</dbReference>
<proteinExistence type="predicted"/>
<evidence type="ECO:0000313" key="14">
    <source>
        <dbReference type="EMBL" id="CAL4096187.1"/>
    </source>
</evidence>
<keyword evidence="5" id="KW-0067">ATP-binding</keyword>
<keyword evidence="3" id="KW-0493">Microtubule</keyword>
<dbReference type="InterPro" id="IPR042228">
    <property type="entry name" value="Dynein_linker_3"/>
</dbReference>
<dbReference type="AlphaFoldDB" id="A0AAV2QPH7"/>
<gene>
    <name evidence="14" type="ORF">MNOR_LOCUS15605</name>
</gene>